<name>A0ABV4CNX1_9PSEU</name>
<dbReference type="InterPro" id="IPR007278">
    <property type="entry name" value="DUF397"/>
</dbReference>
<dbReference type="RefSeq" id="WP_369775146.1">
    <property type="nucleotide sequence ID" value="NZ_JBGEHV010000040.1"/>
</dbReference>
<protein>
    <submittedName>
        <fullName evidence="2">DUF397 domain-containing protein</fullName>
    </submittedName>
</protein>
<reference evidence="2 3" key="1">
    <citation type="submission" date="2024-08" db="EMBL/GenBank/DDBJ databases">
        <title>Genome mining of Saccharopolyspora cebuensis PGLac3 from Nigerian medicinal plant.</title>
        <authorList>
            <person name="Ezeobiora C.E."/>
            <person name="Igbokwe N.H."/>
            <person name="Amin D.H."/>
            <person name="Mendie U.E."/>
        </authorList>
    </citation>
    <scope>NUCLEOTIDE SEQUENCE [LARGE SCALE GENOMIC DNA]</scope>
    <source>
        <strain evidence="2 3">PGLac3</strain>
    </source>
</reference>
<gene>
    <name evidence="2" type="ORF">AB8O55_19745</name>
</gene>
<feature type="domain" description="DUF397" evidence="1">
    <location>
        <begin position="11"/>
        <end position="61"/>
    </location>
</feature>
<organism evidence="2 3">
    <name type="scientific">Saccharopolyspora cebuensis</name>
    <dbReference type="NCBI Taxonomy" id="418759"/>
    <lineage>
        <taxon>Bacteria</taxon>
        <taxon>Bacillati</taxon>
        <taxon>Actinomycetota</taxon>
        <taxon>Actinomycetes</taxon>
        <taxon>Pseudonocardiales</taxon>
        <taxon>Pseudonocardiaceae</taxon>
        <taxon>Saccharopolyspora</taxon>
    </lineage>
</organism>
<evidence type="ECO:0000313" key="2">
    <source>
        <dbReference type="EMBL" id="MEY8041647.1"/>
    </source>
</evidence>
<dbReference type="Proteomes" id="UP001564626">
    <property type="component" value="Unassembled WGS sequence"/>
</dbReference>
<sequence length="66" mass="7142">MPSPDLSRVLWRTSSRSTDHGNCVEVGAASGFAAVRDTKDRDGGTLITSPARFADFITAVKADRFR</sequence>
<proteinExistence type="predicted"/>
<keyword evidence="3" id="KW-1185">Reference proteome</keyword>
<comment type="caution">
    <text evidence="2">The sequence shown here is derived from an EMBL/GenBank/DDBJ whole genome shotgun (WGS) entry which is preliminary data.</text>
</comment>
<dbReference type="EMBL" id="JBGEHV010000040">
    <property type="protein sequence ID" value="MEY8041647.1"/>
    <property type="molecule type" value="Genomic_DNA"/>
</dbReference>
<evidence type="ECO:0000313" key="3">
    <source>
        <dbReference type="Proteomes" id="UP001564626"/>
    </source>
</evidence>
<dbReference type="Pfam" id="PF04149">
    <property type="entry name" value="DUF397"/>
    <property type="match status" value="1"/>
</dbReference>
<accession>A0ABV4CNX1</accession>
<evidence type="ECO:0000259" key="1">
    <source>
        <dbReference type="Pfam" id="PF04149"/>
    </source>
</evidence>